<comment type="catalytic activity">
    <reaction evidence="1">
        <text>a 1,2-diacyl-sn-glycero-3-phosphocholine + H2O = a 1,2-diacyl-sn-glycero-3-phosphate + choline + H(+)</text>
        <dbReference type="Rhea" id="RHEA:14445"/>
        <dbReference type="ChEBI" id="CHEBI:15354"/>
        <dbReference type="ChEBI" id="CHEBI:15377"/>
        <dbReference type="ChEBI" id="CHEBI:15378"/>
        <dbReference type="ChEBI" id="CHEBI:57643"/>
        <dbReference type="ChEBI" id="CHEBI:58608"/>
        <dbReference type="EC" id="3.1.4.4"/>
    </reaction>
</comment>
<evidence type="ECO:0000256" key="1">
    <source>
        <dbReference type="ARBA" id="ARBA00000798"/>
    </source>
</evidence>
<dbReference type="PANTHER" id="PTHR18896:SF76">
    <property type="entry name" value="PHOSPHOLIPASE"/>
    <property type="match status" value="1"/>
</dbReference>
<dbReference type="GO" id="GO:0004630">
    <property type="term" value="F:phospholipase D activity"/>
    <property type="evidence" value="ECO:0007669"/>
    <property type="project" value="UniProtKB-EC"/>
</dbReference>
<dbReference type="RefSeq" id="XP_064685025.1">
    <property type="nucleotide sequence ID" value="XM_064821105.1"/>
</dbReference>
<evidence type="ECO:0000256" key="2">
    <source>
        <dbReference type="ARBA" id="ARBA00022737"/>
    </source>
</evidence>
<dbReference type="GeneID" id="89945414"/>
<comment type="caution">
    <text evidence="4">The sequence shown here is derived from an EMBL/GenBank/DDBJ whole genome shotgun (WGS) entry which is preliminary data.</text>
</comment>
<protein>
    <submittedName>
        <fullName evidence="4">Uncharacterized protein</fullName>
    </submittedName>
</protein>
<evidence type="ECO:0000256" key="3">
    <source>
        <dbReference type="ARBA" id="ARBA00023098"/>
    </source>
</evidence>
<dbReference type="InterPro" id="IPR015679">
    <property type="entry name" value="PLipase_D_fam"/>
</dbReference>
<reference evidence="4 5" key="1">
    <citation type="submission" date="2022-11" db="EMBL/GenBank/DDBJ databases">
        <title>Mucor velutinosus strain NIH1002 WGS.</title>
        <authorList>
            <person name="Subramanian P."/>
            <person name="Mullikin J.C."/>
            <person name="Segre J.A."/>
            <person name="Zelazny A.M."/>
        </authorList>
    </citation>
    <scope>NUCLEOTIDE SEQUENCE [LARGE SCALE GENOMIC DNA]</scope>
    <source>
        <strain evidence="4 5">NIH1002</strain>
    </source>
</reference>
<keyword evidence="2" id="KW-0677">Repeat</keyword>
<accession>A0AAN7HP26</accession>
<name>A0AAN7HP26_9FUNG</name>
<sequence>MTIANINDRSQLGNRDSEIAMLIEDTDMIPSFMDGKEYKAAKFAHSLRMQLFKEHLGLLDFNNWEQLIKGEAQRAPNVDVDEPIETHHTNERATEEEIRTYEKAGPNKVLEHEKRSGAKPVDASDYGTGAVRMDAKALDPLAPHCHQAIWNATAENNTLIYRDLFRCVPDDTVHTFEQHRKFLPDPAKIPHGHVADPDMHGRDIRQRLSKVRGHLVQFPSDYLKDENMLGSLIRETVTPMVIFT</sequence>
<dbReference type="AlphaFoldDB" id="A0AAN7HP26"/>
<dbReference type="EMBL" id="JASEJX010000013">
    <property type="protein sequence ID" value="KAK4518359.1"/>
    <property type="molecule type" value="Genomic_DNA"/>
</dbReference>
<proteinExistence type="predicted"/>
<keyword evidence="3" id="KW-0443">Lipid metabolism</keyword>
<dbReference type="Proteomes" id="UP001304243">
    <property type="component" value="Unassembled WGS sequence"/>
</dbReference>
<evidence type="ECO:0000313" key="5">
    <source>
        <dbReference type="Proteomes" id="UP001304243"/>
    </source>
</evidence>
<organism evidence="4 5">
    <name type="scientific">Mucor velutinosus</name>
    <dbReference type="NCBI Taxonomy" id="708070"/>
    <lineage>
        <taxon>Eukaryota</taxon>
        <taxon>Fungi</taxon>
        <taxon>Fungi incertae sedis</taxon>
        <taxon>Mucoromycota</taxon>
        <taxon>Mucoromycotina</taxon>
        <taxon>Mucoromycetes</taxon>
        <taxon>Mucorales</taxon>
        <taxon>Mucorineae</taxon>
        <taxon>Mucoraceae</taxon>
        <taxon>Mucor</taxon>
    </lineage>
</organism>
<keyword evidence="5" id="KW-1185">Reference proteome</keyword>
<gene>
    <name evidence="4" type="ORF">ATC70_001712</name>
</gene>
<evidence type="ECO:0000313" key="4">
    <source>
        <dbReference type="EMBL" id="KAK4518359.1"/>
    </source>
</evidence>
<dbReference type="PANTHER" id="PTHR18896">
    <property type="entry name" value="PHOSPHOLIPASE D"/>
    <property type="match status" value="1"/>
</dbReference>
<dbReference type="GO" id="GO:0009395">
    <property type="term" value="P:phospholipid catabolic process"/>
    <property type="evidence" value="ECO:0007669"/>
    <property type="project" value="TreeGrafter"/>
</dbReference>